<keyword evidence="3" id="KW-1185">Reference proteome</keyword>
<comment type="caution">
    <text evidence="2">The sequence shown here is derived from an EMBL/GenBank/DDBJ whole genome shotgun (WGS) entry which is preliminary data.</text>
</comment>
<protein>
    <recommendedName>
        <fullName evidence="4">Transcriptional regulator</fullName>
    </recommendedName>
</protein>
<dbReference type="RefSeq" id="WP_184367374.1">
    <property type="nucleotide sequence ID" value="NZ_BAAAKM010000112.1"/>
</dbReference>
<organism evidence="2 3">
    <name type="scientific">Nocardiopsis metallicus</name>
    <dbReference type="NCBI Taxonomy" id="179819"/>
    <lineage>
        <taxon>Bacteria</taxon>
        <taxon>Bacillati</taxon>
        <taxon>Actinomycetota</taxon>
        <taxon>Actinomycetes</taxon>
        <taxon>Streptosporangiales</taxon>
        <taxon>Nocardiopsidaceae</taxon>
        <taxon>Nocardiopsis</taxon>
    </lineage>
</organism>
<dbReference type="SUPFAM" id="SSF48452">
    <property type="entry name" value="TPR-like"/>
    <property type="match status" value="1"/>
</dbReference>
<evidence type="ECO:0000313" key="2">
    <source>
        <dbReference type="EMBL" id="MBB5494225.1"/>
    </source>
</evidence>
<reference evidence="2 3" key="1">
    <citation type="submission" date="2020-08" db="EMBL/GenBank/DDBJ databases">
        <title>Sequencing the genomes of 1000 actinobacteria strains.</title>
        <authorList>
            <person name="Klenk H.-P."/>
        </authorList>
    </citation>
    <scope>NUCLEOTIDE SEQUENCE [LARGE SCALE GENOMIC DNA]</scope>
    <source>
        <strain evidence="2 3">DSM 44598</strain>
    </source>
</reference>
<evidence type="ECO:0000256" key="1">
    <source>
        <dbReference type="SAM" id="MobiDB-lite"/>
    </source>
</evidence>
<evidence type="ECO:0008006" key="4">
    <source>
        <dbReference type="Google" id="ProtNLM"/>
    </source>
</evidence>
<evidence type="ECO:0000313" key="3">
    <source>
        <dbReference type="Proteomes" id="UP000579647"/>
    </source>
</evidence>
<sequence>MPRTPKQPNTQLAQLLDESGMPAKGLARRVVSRGDELGLSLSYDHNSVRRWLEGERPQQPVPALISGVLSEALGRPVSPQECGLPGGDERTLEFPLSWTTGISTAGQLYRADVERRRVLLGGYSPAAYPSATTRWLTHPPSPGPAHRGRTRVGRPEIAAIRQMTRAFRDLDNRVGGGRIRSTVVQYLDANVTPLLHGTYTEEIGRELFSAAAELTKAVGWMAYDCEQHGLAQRYLVQALRMAKTAQDDGLCAEILAAMGHQATYIGRSAEAVDLARAAQSAATRTGLTALMAECHLIEAHGHAGLSDHRATSVSLGAGVKAFEAEDPDPPEWLAYFDEAYLAAKVAHCFLALNDDTQTAAYAERSLEMNTDYVRGRTFNLLMLATAHAPNEPEEAVRIGGQALDLVEGLQSRRALSYLRGLGHRLRAHESSPAVEEFTVRAREAVTRE</sequence>
<feature type="region of interest" description="Disordered" evidence="1">
    <location>
        <begin position="131"/>
        <end position="150"/>
    </location>
</feature>
<proteinExistence type="predicted"/>
<accession>A0A840WQU8</accession>
<gene>
    <name evidence="2" type="ORF">HNR07_005362</name>
</gene>
<dbReference type="EMBL" id="JACHDO010000001">
    <property type="protein sequence ID" value="MBB5494225.1"/>
    <property type="molecule type" value="Genomic_DNA"/>
</dbReference>
<dbReference type="InterPro" id="IPR011990">
    <property type="entry name" value="TPR-like_helical_dom_sf"/>
</dbReference>
<name>A0A840WQU8_9ACTN</name>
<dbReference type="Proteomes" id="UP000579647">
    <property type="component" value="Unassembled WGS sequence"/>
</dbReference>
<dbReference type="AlphaFoldDB" id="A0A840WQU8"/>